<evidence type="ECO:0000313" key="1">
    <source>
        <dbReference type="EMBL" id="ELY86447.1"/>
    </source>
</evidence>
<keyword evidence="2" id="KW-1185">Reference proteome</keyword>
<protein>
    <submittedName>
        <fullName evidence="1">Uncharacterized protein</fullName>
    </submittedName>
</protein>
<organism evidence="1 2">
    <name type="scientific">Natrialba taiwanensis DSM 12281</name>
    <dbReference type="NCBI Taxonomy" id="1230458"/>
    <lineage>
        <taxon>Archaea</taxon>
        <taxon>Methanobacteriati</taxon>
        <taxon>Methanobacteriota</taxon>
        <taxon>Stenosarchaea group</taxon>
        <taxon>Halobacteria</taxon>
        <taxon>Halobacteriales</taxon>
        <taxon>Natrialbaceae</taxon>
        <taxon>Natrialba</taxon>
    </lineage>
</organism>
<proteinExistence type="predicted"/>
<dbReference type="EMBL" id="AOIL01000060">
    <property type="protein sequence ID" value="ELY86447.1"/>
    <property type="molecule type" value="Genomic_DNA"/>
</dbReference>
<dbReference type="Proteomes" id="UP000011648">
    <property type="component" value="Unassembled WGS sequence"/>
</dbReference>
<accession>L9ZLL5</accession>
<gene>
    <name evidence="1" type="ORF">C484_18262</name>
</gene>
<comment type="caution">
    <text evidence="1">The sequence shown here is derived from an EMBL/GenBank/DDBJ whole genome shotgun (WGS) entry which is preliminary data.</text>
</comment>
<dbReference type="AlphaFoldDB" id="L9ZLL5"/>
<sequence length="74" mass="8697">MKDLRSELWVVVAFNLRETADIVGWVCRLVFVHWMSLSKYSRSLLTVFFEPEIRSTTETIDYGLTLSEAIRQLE</sequence>
<reference evidence="1 2" key="1">
    <citation type="journal article" date="2014" name="PLoS Genet.">
        <title>Phylogenetically driven sequencing of extremely halophilic archaea reveals strategies for static and dynamic osmo-response.</title>
        <authorList>
            <person name="Becker E.A."/>
            <person name="Seitzer P.M."/>
            <person name="Tritt A."/>
            <person name="Larsen D."/>
            <person name="Krusor M."/>
            <person name="Yao A.I."/>
            <person name="Wu D."/>
            <person name="Madern D."/>
            <person name="Eisen J.A."/>
            <person name="Darling A.E."/>
            <person name="Facciotti M.T."/>
        </authorList>
    </citation>
    <scope>NUCLEOTIDE SEQUENCE [LARGE SCALE GENOMIC DNA]</scope>
    <source>
        <strain evidence="1 2">DSM 12281</strain>
    </source>
</reference>
<evidence type="ECO:0000313" key="2">
    <source>
        <dbReference type="Proteomes" id="UP000011648"/>
    </source>
</evidence>
<name>L9ZLL5_9EURY</name>